<gene>
    <name evidence="2" type="ORF">IEQ34_002784</name>
</gene>
<keyword evidence="3" id="KW-1185">Reference proteome</keyword>
<sequence length="195" mass="22028">MNEDHPKTPPSEENPPKGEAKNTNQSDRKHPKSHHISPTCAEQAPEPEPVSISSDVEYHSLARFLMHKEKMGGHESSTIAAILPRSTYLRMRLPIRLNGVLLRTLITLPFLLPMLPAEMLLNTSEVSKRTGGIMVNAGDFRAYVDLLPHLLARSLLQFPWQIMPSSVKLKILISLEAFVADLTDEPICRHKTRWR</sequence>
<evidence type="ECO:0000313" key="2">
    <source>
        <dbReference type="EMBL" id="KAH0467751.1"/>
    </source>
</evidence>
<dbReference type="Proteomes" id="UP000775213">
    <property type="component" value="Unassembled WGS sequence"/>
</dbReference>
<proteinExistence type="predicted"/>
<evidence type="ECO:0000256" key="1">
    <source>
        <dbReference type="SAM" id="MobiDB-lite"/>
    </source>
</evidence>
<organism evidence="2 3">
    <name type="scientific">Dendrobium chrysotoxum</name>
    <name type="common">Orchid</name>
    <dbReference type="NCBI Taxonomy" id="161865"/>
    <lineage>
        <taxon>Eukaryota</taxon>
        <taxon>Viridiplantae</taxon>
        <taxon>Streptophyta</taxon>
        <taxon>Embryophyta</taxon>
        <taxon>Tracheophyta</taxon>
        <taxon>Spermatophyta</taxon>
        <taxon>Magnoliopsida</taxon>
        <taxon>Liliopsida</taxon>
        <taxon>Asparagales</taxon>
        <taxon>Orchidaceae</taxon>
        <taxon>Epidendroideae</taxon>
        <taxon>Malaxideae</taxon>
        <taxon>Dendrobiinae</taxon>
        <taxon>Dendrobium</taxon>
    </lineage>
</organism>
<name>A0AAV7HGQ1_DENCH</name>
<feature type="region of interest" description="Disordered" evidence="1">
    <location>
        <begin position="1"/>
        <end position="52"/>
    </location>
</feature>
<evidence type="ECO:0000313" key="3">
    <source>
        <dbReference type="Proteomes" id="UP000775213"/>
    </source>
</evidence>
<reference evidence="2 3" key="1">
    <citation type="journal article" date="2021" name="Hortic Res">
        <title>Chromosome-scale assembly of the Dendrobium chrysotoxum genome enhances the understanding of orchid evolution.</title>
        <authorList>
            <person name="Zhang Y."/>
            <person name="Zhang G.Q."/>
            <person name="Zhang D."/>
            <person name="Liu X.D."/>
            <person name="Xu X.Y."/>
            <person name="Sun W.H."/>
            <person name="Yu X."/>
            <person name="Zhu X."/>
            <person name="Wang Z.W."/>
            <person name="Zhao X."/>
            <person name="Zhong W.Y."/>
            <person name="Chen H."/>
            <person name="Yin W.L."/>
            <person name="Huang T."/>
            <person name="Niu S.C."/>
            <person name="Liu Z.J."/>
        </authorList>
    </citation>
    <scope>NUCLEOTIDE SEQUENCE [LARGE SCALE GENOMIC DNA]</scope>
    <source>
        <strain evidence="2">Lindl</strain>
    </source>
</reference>
<protein>
    <submittedName>
        <fullName evidence="2">Uncharacterized protein</fullName>
    </submittedName>
</protein>
<comment type="caution">
    <text evidence="2">The sequence shown here is derived from an EMBL/GenBank/DDBJ whole genome shotgun (WGS) entry which is preliminary data.</text>
</comment>
<dbReference type="EMBL" id="JAGFBR010000004">
    <property type="protein sequence ID" value="KAH0467751.1"/>
    <property type="molecule type" value="Genomic_DNA"/>
</dbReference>
<accession>A0AAV7HGQ1</accession>
<dbReference type="AlphaFoldDB" id="A0AAV7HGQ1"/>